<evidence type="ECO:0008006" key="4">
    <source>
        <dbReference type="Google" id="ProtNLM"/>
    </source>
</evidence>
<feature type="transmembrane region" description="Helical" evidence="1">
    <location>
        <begin position="36"/>
        <end position="61"/>
    </location>
</feature>
<evidence type="ECO:0000256" key="1">
    <source>
        <dbReference type="SAM" id="Phobius"/>
    </source>
</evidence>
<name>A0A7W9SHR2_9FIRM</name>
<evidence type="ECO:0000313" key="3">
    <source>
        <dbReference type="Proteomes" id="UP000522163"/>
    </source>
</evidence>
<keyword evidence="1" id="KW-0812">Transmembrane</keyword>
<evidence type="ECO:0000313" key="2">
    <source>
        <dbReference type="EMBL" id="MBB6042354.1"/>
    </source>
</evidence>
<keyword evidence="1" id="KW-1133">Transmembrane helix</keyword>
<organism evidence="2 3">
    <name type="scientific">Oribacterium sinus</name>
    <dbReference type="NCBI Taxonomy" id="237576"/>
    <lineage>
        <taxon>Bacteria</taxon>
        <taxon>Bacillati</taxon>
        <taxon>Bacillota</taxon>
        <taxon>Clostridia</taxon>
        <taxon>Lachnospirales</taxon>
        <taxon>Lachnospiraceae</taxon>
        <taxon>Oribacterium</taxon>
    </lineage>
</organism>
<dbReference type="EMBL" id="JACHHH010000015">
    <property type="protein sequence ID" value="MBB6042354.1"/>
    <property type="molecule type" value="Genomic_DNA"/>
</dbReference>
<reference evidence="2 3" key="1">
    <citation type="submission" date="2020-08" db="EMBL/GenBank/DDBJ databases">
        <title>Genomic Encyclopedia of Type Strains, Phase IV (KMG-IV): sequencing the most valuable type-strain genomes for metagenomic binning, comparative biology and taxonomic classification.</title>
        <authorList>
            <person name="Goeker M."/>
        </authorList>
    </citation>
    <scope>NUCLEOTIDE SEQUENCE [LARGE SCALE GENOMIC DNA]</scope>
    <source>
        <strain evidence="2 3">DSM 17245</strain>
    </source>
</reference>
<accession>A0A7W9SHR2</accession>
<proteinExistence type="predicted"/>
<protein>
    <recommendedName>
        <fullName evidence="4">TadE-like protein</fullName>
    </recommendedName>
</protein>
<sequence>MMGKEENDKMKSNRNHVEDTVENNLKETLLRERASVTLEAAIILPIFCFLFMALNGVFFVFSAQNQVMHTLVQTANSLSLDPYWNEKISLENTSVSTILQRFERYVVRDQSFSSAESWHKNETVSSGVLEDRFYSYFTGDGNKLSAYTKLKKLGVVGNMELSGTVNNGDLTLVAKYKMKFWFNLFKTEPLDLSQKVKVHLWGLEDY</sequence>
<keyword evidence="1" id="KW-0472">Membrane</keyword>
<dbReference type="GeneID" id="85015863"/>
<dbReference type="AlphaFoldDB" id="A0A7W9SHR2"/>
<comment type="caution">
    <text evidence="2">The sequence shown here is derived from an EMBL/GenBank/DDBJ whole genome shotgun (WGS) entry which is preliminary data.</text>
</comment>
<dbReference type="Proteomes" id="UP000522163">
    <property type="component" value="Unassembled WGS sequence"/>
</dbReference>
<dbReference type="RefSeq" id="WP_183684828.1">
    <property type="nucleotide sequence ID" value="NZ_JACHHH010000015.1"/>
</dbReference>
<gene>
    <name evidence="2" type="ORF">HNQ46_002353</name>
</gene>